<dbReference type="RefSeq" id="WP_197163562.1">
    <property type="nucleotide sequence ID" value="NZ_JADZGI010000001.1"/>
</dbReference>
<sequence length="308" mass="33808">MEQSVSRRTLLAAAPLAASLAAAPGLARAAPGASTKPSLRPEEVAERLTDPATRAKVQARVRGSCGTETVPVFYRLDIYGFAGNGNLIPFFTMNHLSINEWTPREDNQYEARTFECGAYCKFGTDEPLEEWINPITGELRKVWQFLGGPFTVTTGPDGIVAKGAELTPKPATMEAFGGTFFLNAAADMAIPNPISQEKYPRLWSGPMSYWDTLSTVMTGIDDAFDEARDNVPAVYQFQNMASWHPWLGMGDHPGRTVGRSVGAKLSSLDEIPGPARASLEKLTPQIFDRESWTTRRMDVPEYLRSLEG</sequence>
<keyword evidence="1" id="KW-0732">Signal</keyword>
<evidence type="ECO:0000313" key="3">
    <source>
        <dbReference type="Proteomes" id="UP000617634"/>
    </source>
</evidence>
<feature type="chain" id="PRO_5038032488" evidence="1">
    <location>
        <begin position="30"/>
        <end position="308"/>
    </location>
</feature>
<dbReference type="InterPro" id="IPR014990">
    <property type="entry name" value="DUF1838"/>
</dbReference>
<accession>A0A931HDB2</accession>
<keyword evidence="3" id="KW-1185">Reference proteome</keyword>
<reference evidence="2" key="1">
    <citation type="submission" date="2020-11" db="EMBL/GenBank/DDBJ databases">
        <title>Novosphingobium aureum sp. nov., a marine bacterium isolated from sediment of a salt flat.</title>
        <authorList>
            <person name="Yoo Y."/>
            <person name="Kim J.-J."/>
        </authorList>
    </citation>
    <scope>NUCLEOTIDE SEQUENCE</scope>
    <source>
        <strain evidence="2">YJ-S2-02</strain>
    </source>
</reference>
<name>A0A931HDB2_9SPHN</name>
<comment type="caution">
    <text evidence="2">The sequence shown here is derived from an EMBL/GenBank/DDBJ whole genome shotgun (WGS) entry which is preliminary data.</text>
</comment>
<dbReference type="PROSITE" id="PS51318">
    <property type="entry name" value="TAT"/>
    <property type="match status" value="1"/>
</dbReference>
<gene>
    <name evidence="2" type="ORF">I5E68_10480</name>
</gene>
<dbReference type="Pfam" id="PF08894">
    <property type="entry name" value="DUF1838"/>
    <property type="match status" value="1"/>
</dbReference>
<feature type="signal peptide" evidence="1">
    <location>
        <begin position="1"/>
        <end position="29"/>
    </location>
</feature>
<proteinExistence type="predicted"/>
<evidence type="ECO:0000256" key="1">
    <source>
        <dbReference type="SAM" id="SignalP"/>
    </source>
</evidence>
<dbReference type="EMBL" id="JADZGI010000001">
    <property type="protein sequence ID" value="MBH0113373.1"/>
    <property type="molecule type" value="Genomic_DNA"/>
</dbReference>
<dbReference type="Proteomes" id="UP000617634">
    <property type="component" value="Unassembled WGS sequence"/>
</dbReference>
<dbReference type="AlphaFoldDB" id="A0A931HDB2"/>
<protein>
    <submittedName>
        <fullName evidence="2">DUF1838 family protein</fullName>
    </submittedName>
</protein>
<dbReference type="InterPro" id="IPR006311">
    <property type="entry name" value="TAT_signal"/>
</dbReference>
<evidence type="ECO:0000313" key="2">
    <source>
        <dbReference type="EMBL" id="MBH0113373.1"/>
    </source>
</evidence>
<organism evidence="2 3">
    <name type="scientific">Novosphingobium aureum</name>
    <dbReference type="NCBI Taxonomy" id="2792964"/>
    <lineage>
        <taxon>Bacteria</taxon>
        <taxon>Pseudomonadati</taxon>
        <taxon>Pseudomonadota</taxon>
        <taxon>Alphaproteobacteria</taxon>
        <taxon>Sphingomonadales</taxon>
        <taxon>Sphingomonadaceae</taxon>
        <taxon>Novosphingobium</taxon>
    </lineage>
</organism>